<evidence type="ECO:0000313" key="2">
    <source>
        <dbReference type="Proteomes" id="UP001143910"/>
    </source>
</evidence>
<organism evidence="1 2">
    <name type="scientific">Zarea fungicola</name>
    <dbReference type="NCBI Taxonomy" id="93591"/>
    <lineage>
        <taxon>Eukaryota</taxon>
        <taxon>Fungi</taxon>
        <taxon>Dikarya</taxon>
        <taxon>Ascomycota</taxon>
        <taxon>Pezizomycotina</taxon>
        <taxon>Sordariomycetes</taxon>
        <taxon>Hypocreomycetidae</taxon>
        <taxon>Hypocreales</taxon>
        <taxon>Cordycipitaceae</taxon>
        <taxon>Zarea</taxon>
    </lineage>
</organism>
<name>A0ACC1N441_9HYPO</name>
<comment type="caution">
    <text evidence="1">The sequence shown here is derived from an EMBL/GenBank/DDBJ whole genome shotgun (WGS) entry which is preliminary data.</text>
</comment>
<accession>A0ACC1N441</accession>
<protein>
    <submittedName>
        <fullName evidence="1">Uncharacterized protein</fullName>
    </submittedName>
</protein>
<sequence>MTDQMVELEANPGTVADLCPFFSRGTKKRRVRIEDRGEECDWTYDTSHVDIWAQEDETRSQIQEDSWVSSVHVATHGAVQHVFPSVQMLAILRGGPAVFPISRTFSVTRGYSLPWNLLSLKRPTPINTLPVLFCSASHTNCACAGKLRRSSEFDNFWAPGVVCANPPNTQSTLFLDPLFGDWIITKIPGICSLLYSIWLRDFHLDHGHLECLVTYAQLQTSNSTFDPFVIPDTLRISKQEHERLVNSDQSKDPVYVGQAASAKFTSTGAVGMRRRAEQHWQGIKKVQTSDENHVPKLSAHARFAQMNIEGVEIAVLSMFPFPVAEQIFSTWQRLSNNPSRKWWRGSQASTTFTFHWLRQNEKTAGNPVLFQLSADKSAVRYFSSATSSIQRHRVSLTHLEIFTSDRCKLNQAGGDFQLPSFHPTYDNIYQIFPQLHTFALTDMNTWEIEN</sequence>
<keyword evidence="2" id="KW-1185">Reference proteome</keyword>
<evidence type="ECO:0000313" key="1">
    <source>
        <dbReference type="EMBL" id="KAJ2974007.1"/>
    </source>
</evidence>
<proteinExistence type="predicted"/>
<dbReference type="EMBL" id="JANJQO010000887">
    <property type="protein sequence ID" value="KAJ2974007.1"/>
    <property type="molecule type" value="Genomic_DNA"/>
</dbReference>
<reference evidence="1" key="1">
    <citation type="submission" date="2022-08" db="EMBL/GenBank/DDBJ databases">
        <title>Genome Sequence of Lecanicillium fungicola.</title>
        <authorList>
            <person name="Buettner E."/>
        </authorList>
    </citation>
    <scope>NUCLEOTIDE SEQUENCE</scope>
    <source>
        <strain evidence="1">Babe33</strain>
    </source>
</reference>
<gene>
    <name evidence="1" type="ORF">NQ176_g6279</name>
</gene>
<dbReference type="Proteomes" id="UP001143910">
    <property type="component" value="Unassembled WGS sequence"/>
</dbReference>